<reference evidence="8" key="1">
    <citation type="journal article" date="2023" name="Mol. Biol. Evol.">
        <title>Third-Generation Sequencing Reveals the Adaptive Role of the Epigenome in Three Deep-Sea Polychaetes.</title>
        <authorList>
            <person name="Perez M."/>
            <person name="Aroh O."/>
            <person name="Sun Y."/>
            <person name="Lan Y."/>
            <person name="Juniper S.K."/>
            <person name="Young C.R."/>
            <person name="Angers B."/>
            <person name="Qian P.Y."/>
        </authorList>
    </citation>
    <scope>NUCLEOTIDE SEQUENCE</scope>
    <source>
        <strain evidence="8">P08H-3</strain>
    </source>
</reference>
<dbReference type="GO" id="GO:0000785">
    <property type="term" value="C:chromatin"/>
    <property type="evidence" value="ECO:0007669"/>
    <property type="project" value="TreeGrafter"/>
</dbReference>
<accession>A0AAD9KEA0</accession>
<keyword evidence="3 5" id="KW-0863">Zinc-finger</keyword>
<feature type="region of interest" description="Disordered" evidence="6">
    <location>
        <begin position="128"/>
        <end position="150"/>
    </location>
</feature>
<dbReference type="PROSITE" id="PS50157">
    <property type="entry name" value="ZINC_FINGER_C2H2_2"/>
    <property type="match status" value="2"/>
</dbReference>
<evidence type="ECO:0000256" key="6">
    <source>
        <dbReference type="SAM" id="MobiDB-lite"/>
    </source>
</evidence>
<evidence type="ECO:0000256" key="4">
    <source>
        <dbReference type="ARBA" id="ARBA00022833"/>
    </source>
</evidence>
<evidence type="ECO:0000313" key="9">
    <source>
        <dbReference type="Proteomes" id="UP001208570"/>
    </source>
</evidence>
<keyword evidence="1" id="KW-0479">Metal-binding</keyword>
<feature type="compositionally biased region" description="Basic residues" evidence="6">
    <location>
        <begin position="299"/>
        <end position="310"/>
    </location>
</feature>
<keyword evidence="2" id="KW-0677">Repeat</keyword>
<proteinExistence type="predicted"/>
<gene>
    <name evidence="8" type="ORF">LSH36_7g10000</name>
</gene>
<name>A0AAD9KEA0_9ANNE</name>
<keyword evidence="9" id="KW-1185">Reference proteome</keyword>
<comment type="caution">
    <text evidence="8">The sequence shown here is derived from an EMBL/GenBank/DDBJ whole genome shotgun (WGS) entry which is preliminary data.</text>
</comment>
<dbReference type="GO" id="GO:0000981">
    <property type="term" value="F:DNA-binding transcription factor activity, RNA polymerase II-specific"/>
    <property type="evidence" value="ECO:0007669"/>
    <property type="project" value="TreeGrafter"/>
</dbReference>
<sequence>MAPEQTGTAQRPTSLQTVQGTLVVLWSYSPLSGVGRGTRGCPEGKGLHLDLALSVWKAAISNKPCRGLAANMGTASARGPGIRHRSGQASADMNRPDRSRGFEVRVSNDSSCTLPALYPVTEGAVPPPPSAPSPVAAGRSHVNTLPSVPKPPLSYRNAHMDMSEQCKSITRLLQHSILQLCNEHIGYSHKLQILGVLCMTVDDEQQELVVKVNNTLKRVNPPPIPSKDMCSAPQLSHSAITPVASTFCGYSSSMDHHLYNGRATSEELGTTSPNQPLSLQAHTNDTGRDGVGSNVAPKTGRRSHGRKGARPVKVQHVFDEGDICSEDDYQDVFTVIPTDPESSYDLPSPQPNRSERNTPETSPPKVKIHGSAKRKAGSQFHNGLSYSLANNESNPGATGRSISAVRALLLGRASHMTCSPQDLSTGNSNQLSENGGNSPPRGLTLPVFVAQEKDPEQCQSMENGIQDATSPADLNVNGTSTDTSRKHTGNASPSAFDRKLQIKEEPEDFTFTGYNNNNNNSSGSMDTGVMDSTPEDLSQHLASIQNYAQINGSLIAPNPVLARTLDGLPTQVPYTIAFSTSTPNKHMDGLSIQYTSNGPITVGTNGKNVSLPTKSTKVKDIILYDDSSPLHEQRGNRIETDYMLDSFGLEGRKRRRRNADETLTAEEVAEYLGSLDVMPQMFKCKYCTEELCDLTGYLQHTLAMHHCYICHQCGKSFTTKSSLLRHRPIHTGMRRFACSICKKTFYRKDKCKAHIKRHLGEAGEKAEVQPCDQVESFE</sequence>
<dbReference type="SMART" id="SM00355">
    <property type="entry name" value="ZnF_C2H2"/>
    <property type="match status" value="3"/>
</dbReference>
<dbReference type="GO" id="GO:0031519">
    <property type="term" value="C:PcG protein complex"/>
    <property type="evidence" value="ECO:0007669"/>
    <property type="project" value="TreeGrafter"/>
</dbReference>
<evidence type="ECO:0000256" key="5">
    <source>
        <dbReference type="PROSITE-ProRule" id="PRU00042"/>
    </source>
</evidence>
<dbReference type="GO" id="GO:0008270">
    <property type="term" value="F:zinc ion binding"/>
    <property type="evidence" value="ECO:0007669"/>
    <property type="project" value="UniProtKB-KW"/>
</dbReference>
<protein>
    <recommendedName>
        <fullName evidence="7">C2H2-type domain-containing protein</fullName>
    </recommendedName>
</protein>
<keyword evidence="4" id="KW-0862">Zinc</keyword>
<dbReference type="GO" id="GO:0000978">
    <property type="term" value="F:RNA polymerase II cis-regulatory region sequence-specific DNA binding"/>
    <property type="evidence" value="ECO:0007669"/>
    <property type="project" value="TreeGrafter"/>
</dbReference>
<dbReference type="InterPro" id="IPR036236">
    <property type="entry name" value="Znf_C2H2_sf"/>
</dbReference>
<dbReference type="SUPFAM" id="SSF57667">
    <property type="entry name" value="beta-beta-alpha zinc fingers"/>
    <property type="match status" value="1"/>
</dbReference>
<evidence type="ECO:0000313" key="8">
    <source>
        <dbReference type="EMBL" id="KAK2169756.1"/>
    </source>
</evidence>
<organism evidence="8 9">
    <name type="scientific">Paralvinella palmiformis</name>
    <dbReference type="NCBI Taxonomy" id="53620"/>
    <lineage>
        <taxon>Eukaryota</taxon>
        <taxon>Metazoa</taxon>
        <taxon>Spiralia</taxon>
        <taxon>Lophotrochozoa</taxon>
        <taxon>Annelida</taxon>
        <taxon>Polychaeta</taxon>
        <taxon>Sedentaria</taxon>
        <taxon>Canalipalpata</taxon>
        <taxon>Terebellida</taxon>
        <taxon>Terebelliformia</taxon>
        <taxon>Alvinellidae</taxon>
        <taxon>Paralvinella</taxon>
    </lineage>
</organism>
<dbReference type="Gene3D" id="3.30.160.60">
    <property type="entry name" value="Classic Zinc Finger"/>
    <property type="match status" value="2"/>
</dbReference>
<dbReference type="EMBL" id="JAODUP010000007">
    <property type="protein sequence ID" value="KAK2169756.1"/>
    <property type="molecule type" value="Genomic_DNA"/>
</dbReference>
<evidence type="ECO:0000256" key="1">
    <source>
        <dbReference type="ARBA" id="ARBA00022723"/>
    </source>
</evidence>
<feature type="compositionally biased region" description="Polar residues" evidence="6">
    <location>
        <begin position="267"/>
        <end position="284"/>
    </location>
</feature>
<dbReference type="InterPro" id="IPR013087">
    <property type="entry name" value="Znf_C2H2_type"/>
</dbReference>
<dbReference type="GO" id="GO:0005667">
    <property type="term" value="C:transcription regulator complex"/>
    <property type="evidence" value="ECO:0007669"/>
    <property type="project" value="TreeGrafter"/>
</dbReference>
<evidence type="ECO:0000259" key="7">
    <source>
        <dbReference type="PROSITE" id="PS50157"/>
    </source>
</evidence>
<feature type="compositionally biased region" description="Polar residues" evidence="6">
    <location>
        <begin position="419"/>
        <end position="437"/>
    </location>
</feature>
<dbReference type="Proteomes" id="UP001208570">
    <property type="component" value="Unassembled WGS sequence"/>
</dbReference>
<feature type="compositionally biased region" description="Basic residues" evidence="6">
    <location>
        <begin position="366"/>
        <end position="376"/>
    </location>
</feature>
<feature type="region of interest" description="Disordered" evidence="6">
    <location>
        <begin position="465"/>
        <end position="494"/>
    </location>
</feature>
<feature type="domain" description="C2H2-type" evidence="7">
    <location>
        <begin position="708"/>
        <end position="735"/>
    </location>
</feature>
<evidence type="ECO:0000256" key="3">
    <source>
        <dbReference type="ARBA" id="ARBA00022771"/>
    </source>
</evidence>
<dbReference type="PANTHER" id="PTHR14003">
    <property type="entry name" value="TRANSCRIPTIONAL REPRESSOR PROTEIN YY"/>
    <property type="match status" value="1"/>
</dbReference>
<feature type="region of interest" description="Disordered" evidence="6">
    <location>
        <begin position="265"/>
        <end position="314"/>
    </location>
</feature>
<feature type="region of interest" description="Disordered" evidence="6">
    <location>
        <begin position="75"/>
        <end position="97"/>
    </location>
</feature>
<feature type="region of interest" description="Disordered" evidence="6">
    <location>
        <begin position="337"/>
        <end position="379"/>
    </location>
</feature>
<dbReference type="AlphaFoldDB" id="A0AAD9KEA0"/>
<dbReference type="Pfam" id="PF00096">
    <property type="entry name" value="zf-C2H2"/>
    <property type="match status" value="1"/>
</dbReference>
<feature type="region of interest" description="Disordered" evidence="6">
    <location>
        <begin position="419"/>
        <end position="441"/>
    </location>
</feature>
<feature type="domain" description="C2H2-type" evidence="7">
    <location>
        <begin position="736"/>
        <end position="763"/>
    </location>
</feature>
<evidence type="ECO:0000256" key="2">
    <source>
        <dbReference type="ARBA" id="ARBA00022737"/>
    </source>
</evidence>
<dbReference type="PANTHER" id="PTHR14003:SF19">
    <property type="entry name" value="YY2 TRANSCRIPTION FACTOR"/>
    <property type="match status" value="1"/>
</dbReference>
<dbReference type="PROSITE" id="PS00028">
    <property type="entry name" value="ZINC_FINGER_C2H2_1"/>
    <property type="match status" value="2"/>
</dbReference>
<dbReference type="FunFam" id="3.30.160.60:FF:000100">
    <property type="entry name" value="Zinc finger 45-like"/>
    <property type="match status" value="1"/>
</dbReference>